<comment type="subunit">
    <text evidence="4 8">Heteromultimer composed of HisG and HisZ subunits.</text>
</comment>
<comment type="subcellular location">
    <subcellularLocation>
        <location evidence="1 8">Cytoplasm</location>
    </subcellularLocation>
</comment>
<dbReference type="STRING" id="1123510.GCA_000620025_01640"/>
<dbReference type="PIRSF" id="PIRSF001549">
    <property type="entry name" value="His-tRNA_synth"/>
    <property type="match status" value="1"/>
</dbReference>
<keyword evidence="8" id="KW-0028">Amino-acid biosynthesis</keyword>
<dbReference type="PANTHER" id="PTHR43707:SF1">
    <property type="entry name" value="HISTIDINE--TRNA LIGASE, MITOCHONDRIAL-RELATED"/>
    <property type="match status" value="1"/>
</dbReference>
<evidence type="ECO:0000259" key="10">
    <source>
        <dbReference type="Pfam" id="PF13393"/>
    </source>
</evidence>
<comment type="similarity">
    <text evidence="3 8">Belongs to the class-II aminoacyl-tRNA synthetase family. HisZ subfamily.</text>
</comment>
<feature type="binding site" evidence="9">
    <location>
        <position position="112"/>
    </location>
    <ligand>
        <name>L-histidine</name>
        <dbReference type="ChEBI" id="CHEBI:57595"/>
    </ligand>
</feature>
<dbReference type="HAMAP" id="MF_00125">
    <property type="entry name" value="HisZ"/>
    <property type="match status" value="1"/>
</dbReference>
<dbReference type="EMBL" id="AP018933">
    <property type="protein sequence ID" value="BBG30606.1"/>
    <property type="molecule type" value="Genomic_DNA"/>
</dbReference>
<dbReference type="Gene3D" id="3.30.930.10">
    <property type="entry name" value="Bira Bifunctional Protein, Domain 2"/>
    <property type="match status" value="1"/>
</dbReference>
<dbReference type="PANTHER" id="PTHR43707">
    <property type="entry name" value="HISTIDYL-TRNA SYNTHETASE"/>
    <property type="match status" value="1"/>
</dbReference>
<proteinExistence type="inferred from homology"/>
<feature type="binding site" evidence="9">
    <location>
        <position position="130"/>
    </location>
    <ligand>
        <name>L-histidine</name>
        <dbReference type="ChEBI" id="CHEBI:57595"/>
    </ligand>
</feature>
<dbReference type="GO" id="GO:0016757">
    <property type="term" value="F:glycosyltransferase activity"/>
    <property type="evidence" value="ECO:0007669"/>
    <property type="project" value="UniProtKB-KW"/>
</dbReference>
<dbReference type="NCBIfam" id="NF008935">
    <property type="entry name" value="PRK12292.1-1"/>
    <property type="match status" value="1"/>
</dbReference>
<evidence type="ECO:0000256" key="2">
    <source>
        <dbReference type="ARBA" id="ARBA00004667"/>
    </source>
</evidence>
<dbReference type="NCBIfam" id="NF009086">
    <property type="entry name" value="PRK12421.1"/>
    <property type="match status" value="1"/>
</dbReference>
<dbReference type="GO" id="GO:0006427">
    <property type="term" value="P:histidyl-tRNA aminoacylation"/>
    <property type="evidence" value="ECO:0007669"/>
    <property type="project" value="TreeGrafter"/>
</dbReference>
<feature type="binding site" evidence="9">
    <location>
        <position position="273"/>
    </location>
    <ligand>
        <name>L-histidine</name>
        <dbReference type="ChEBI" id="CHEBI:57595"/>
    </ligand>
</feature>
<evidence type="ECO:0000256" key="9">
    <source>
        <dbReference type="PIRSR" id="PIRSR001549-1"/>
    </source>
</evidence>
<dbReference type="UniPathway" id="UPA00031">
    <property type="reaction ID" value="UER00006"/>
</dbReference>
<organism evidence="11 12">
    <name type="scientific">Zymobacter palmae</name>
    <dbReference type="NCBI Taxonomy" id="33074"/>
    <lineage>
        <taxon>Bacteria</taxon>
        <taxon>Pseudomonadati</taxon>
        <taxon>Pseudomonadota</taxon>
        <taxon>Gammaproteobacteria</taxon>
        <taxon>Oceanospirillales</taxon>
        <taxon>Halomonadaceae</taxon>
        <taxon>Zymobacter group</taxon>
        <taxon>Zymobacter</taxon>
    </lineage>
</organism>
<dbReference type="InterPro" id="IPR041715">
    <property type="entry name" value="HisRS-like_core"/>
</dbReference>
<keyword evidence="11" id="KW-0328">Glycosyltransferase</keyword>
<feature type="binding site" evidence="9">
    <location>
        <begin position="83"/>
        <end position="85"/>
    </location>
    <ligand>
        <name>L-histidine</name>
        <dbReference type="ChEBI" id="CHEBI:57595"/>
    </ligand>
</feature>
<evidence type="ECO:0000256" key="5">
    <source>
        <dbReference type="ARBA" id="ARBA00020397"/>
    </source>
</evidence>
<dbReference type="GO" id="GO:0000105">
    <property type="term" value="P:L-histidine biosynthetic process"/>
    <property type="evidence" value="ECO:0007669"/>
    <property type="project" value="UniProtKB-UniRule"/>
</dbReference>
<keyword evidence="8" id="KW-0368">Histidine biosynthesis</keyword>
<dbReference type="GO" id="GO:0004821">
    <property type="term" value="F:histidine-tRNA ligase activity"/>
    <property type="evidence" value="ECO:0007669"/>
    <property type="project" value="TreeGrafter"/>
</dbReference>
<dbReference type="CDD" id="cd00773">
    <property type="entry name" value="HisRS-like_core"/>
    <property type="match status" value="1"/>
</dbReference>
<keyword evidence="12" id="KW-1185">Reference proteome</keyword>
<evidence type="ECO:0000256" key="7">
    <source>
        <dbReference type="ARBA" id="ARBA00025246"/>
    </source>
</evidence>
<dbReference type="Proteomes" id="UP000267342">
    <property type="component" value="Chromosome"/>
</dbReference>
<keyword evidence="11" id="KW-0808">Transferase</keyword>
<sequence length="398" mass="43445">MNKANRWLLPDGIDEVLPPQAMRMESLRRALLDLYNSWGYDLVVPPPVEFLESLLTGTGSDLDLQTFKLIDRISGRTMGISADVTPQVARMDAHSLHREGPARLCYCSHVLRATPDPHQGGRSPVQVGLELFGYAGLEADLEIVRLVLASLEQAGARRIHLAFGHIGVYRGLVKSAGLDAETEAALFEALERKSLAEVDALLEGVTLSEDILRMLSALPRLNGGVDVLAQAAKTFEDAPESVRVAIQDLQALAQALSYAYPEVTLYFDLGELRGYEYHTGVVFAAYVPEFGQAVARGGRYDHAGKAFGRARPATGCTLELKLLARLDEQTPPNDGIWAPVEEGAELNDLINELRAAGERVIEALPGQETGPEAHRCNRMLIQRGGEWIVVPCTDTSTR</sequence>
<dbReference type="NCBIfam" id="TIGR00443">
    <property type="entry name" value="hisZ_biosyn_reg"/>
    <property type="match status" value="1"/>
</dbReference>
<evidence type="ECO:0000256" key="6">
    <source>
        <dbReference type="ARBA" id="ARBA00022490"/>
    </source>
</evidence>
<evidence type="ECO:0000313" key="12">
    <source>
        <dbReference type="Proteomes" id="UP000267342"/>
    </source>
</evidence>
<keyword evidence="6 8" id="KW-0963">Cytoplasm</keyword>
<dbReference type="OrthoDB" id="9769617at2"/>
<comment type="pathway">
    <text evidence="2 8">Amino-acid biosynthesis; L-histidine biosynthesis; L-histidine from 5-phospho-alpha-D-ribose 1-diphosphate: step 1/9.</text>
</comment>
<protein>
    <recommendedName>
        <fullName evidence="5 8">ATP phosphoribosyltransferase regulatory subunit</fullName>
    </recommendedName>
</protein>
<dbReference type="GO" id="GO:0005737">
    <property type="term" value="C:cytoplasm"/>
    <property type="evidence" value="ECO:0007669"/>
    <property type="project" value="UniProtKB-SubCell"/>
</dbReference>
<comment type="miscellaneous">
    <text evidence="8">This function is generally fulfilled by the C-terminal part of HisG, which is missing in some bacteria such as this one.</text>
</comment>
<evidence type="ECO:0000256" key="8">
    <source>
        <dbReference type="HAMAP-Rule" id="MF_00125"/>
    </source>
</evidence>
<dbReference type="RefSeq" id="WP_027704936.1">
    <property type="nucleotide sequence ID" value="NZ_AP018933.1"/>
</dbReference>
<feature type="domain" description="Class II Histidinyl-tRNA synthetase (HisRS)-like catalytic core" evidence="10">
    <location>
        <begin position="12"/>
        <end position="321"/>
    </location>
</feature>
<gene>
    <name evidence="8" type="primary">hisZ</name>
    <name evidence="11" type="ORF">ZBT109_1860</name>
</gene>
<name>A0A348HG54_9GAMM</name>
<dbReference type="InterPro" id="IPR004517">
    <property type="entry name" value="HisZ"/>
</dbReference>
<comment type="function">
    <text evidence="7 8">Required for the first step of histidine biosynthesis. May allow the feedback regulation of ATP phosphoribosyltransferase activity by histidine.</text>
</comment>
<dbReference type="SUPFAM" id="SSF55681">
    <property type="entry name" value="Class II aaRS and biotin synthetases"/>
    <property type="match status" value="1"/>
</dbReference>
<dbReference type="KEGG" id="zpl:ZBT109_1860"/>
<evidence type="ECO:0000256" key="1">
    <source>
        <dbReference type="ARBA" id="ARBA00004496"/>
    </source>
</evidence>
<feature type="binding site" evidence="9">
    <location>
        <position position="126"/>
    </location>
    <ligand>
        <name>L-histidine</name>
        <dbReference type="ChEBI" id="CHEBI:57595"/>
    </ligand>
</feature>
<dbReference type="Pfam" id="PF13393">
    <property type="entry name" value="tRNA-synt_His"/>
    <property type="match status" value="1"/>
</dbReference>
<evidence type="ECO:0000256" key="3">
    <source>
        <dbReference type="ARBA" id="ARBA00005539"/>
    </source>
</evidence>
<evidence type="ECO:0000256" key="4">
    <source>
        <dbReference type="ARBA" id="ARBA00011496"/>
    </source>
</evidence>
<dbReference type="AlphaFoldDB" id="A0A348HG54"/>
<dbReference type="InterPro" id="IPR004516">
    <property type="entry name" value="HisRS/HisZ"/>
</dbReference>
<evidence type="ECO:0000313" key="11">
    <source>
        <dbReference type="EMBL" id="BBG30606.1"/>
    </source>
</evidence>
<accession>A0A348HG54</accession>
<dbReference type="InterPro" id="IPR045864">
    <property type="entry name" value="aa-tRNA-synth_II/BPL/LPL"/>
</dbReference>
<reference evidence="11 12" key="1">
    <citation type="submission" date="2018-09" db="EMBL/GenBank/DDBJ databases">
        <title>Zymobacter palmae IAM14233 (=T109) whole genome analysis.</title>
        <authorList>
            <person name="Yanase H."/>
        </authorList>
    </citation>
    <scope>NUCLEOTIDE SEQUENCE [LARGE SCALE GENOMIC DNA]</scope>
    <source>
        <strain evidence="11 12">IAM14233</strain>
    </source>
</reference>